<evidence type="ECO:0000256" key="5">
    <source>
        <dbReference type="PROSITE-ProRule" id="PRU00175"/>
    </source>
</evidence>
<dbReference type="SMART" id="SM00184">
    <property type="entry name" value="RING"/>
    <property type="match status" value="1"/>
</dbReference>
<feature type="domain" description="RING-type" evidence="8">
    <location>
        <begin position="699"/>
        <end position="734"/>
    </location>
</feature>
<keyword evidence="7" id="KW-1133">Transmembrane helix</keyword>
<evidence type="ECO:0000256" key="7">
    <source>
        <dbReference type="SAM" id="Phobius"/>
    </source>
</evidence>
<dbReference type="InterPro" id="IPR013083">
    <property type="entry name" value="Znf_RING/FYVE/PHD"/>
</dbReference>
<evidence type="ECO:0000256" key="4">
    <source>
        <dbReference type="ARBA" id="ARBA00022833"/>
    </source>
</evidence>
<dbReference type="Gene3D" id="3.30.40.10">
    <property type="entry name" value="Zinc/RING finger domain, C3HC4 (zinc finger)"/>
    <property type="match status" value="1"/>
</dbReference>
<dbReference type="CDD" id="cd00022">
    <property type="entry name" value="BIR"/>
    <property type="match status" value="1"/>
</dbReference>
<keyword evidence="4" id="KW-0862">Zinc</keyword>
<dbReference type="PANTHER" id="PTHR10044:SF139">
    <property type="entry name" value="DEATH-ASSOCIATED INHIBITOR OF APOPTOSIS 2"/>
    <property type="match status" value="1"/>
</dbReference>
<accession>A0AAN9BLH7</accession>
<dbReference type="CDD" id="cd16510">
    <property type="entry name" value="RING-HC_IAPs"/>
    <property type="match status" value="1"/>
</dbReference>
<feature type="compositionally biased region" description="Polar residues" evidence="6">
    <location>
        <begin position="388"/>
        <end position="405"/>
    </location>
</feature>
<gene>
    <name evidence="9" type="ORF">V1264_015349</name>
</gene>
<reference evidence="9 10" key="1">
    <citation type="submission" date="2024-02" db="EMBL/GenBank/DDBJ databases">
        <title>Chromosome-scale genome assembly of the rough periwinkle Littorina saxatilis.</title>
        <authorList>
            <person name="De Jode A."/>
            <person name="Faria R."/>
            <person name="Formenti G."/>
            <person name="Sims Y."/>
            <person name="Smith T.P."/>
            <person name="Tracey A."/>
            <person name="Wood J.M.D."/>
            <person name="Zagrodzka Z.B."/>
            <person name="Johannesson K."/>
            <person name="Butlin R.K."/>
            <person name="Leder E.H."/>
        </authorList>
    </citation>
    <scope>NUCLEOTIDE SEQUENCE [LARGE SCALE GENOMIC DNA]</scope>
    <source>
        <strain evidence="9">Snail1</strain>
        <tissue evidence="9">Muscle</tissue>
    </source>
</reference>
<evidence type="ECO:0000259" key="8">
    <source>
        <dbReference type="PROSITE" id="PS50089"/>
    </source>
</evidence>
<organism evidence="9 10">
    <name type="scientific">Littorina saxatilis</name>
    <dbReference type="NCBI Taxonomy" id="31220"/>
    <lineage>
        <taxon>Eukaryota</taxon>
        <taxon>Metazoa</taxon>
        <taxon>Spiralia</taxon>
        <taxon>Lophotrochozoa</taxon>
        <taxon>Mollusca</taxon>
        <taxon>Gastropoda</taxon>
        <taxon>Caenogastropoda</taxon>
        <taxon>Littorinimorpha</taxon>
        <taxon>Littorinoidea</taxon>
        <taxon>Littorinidae</taxon>
        <taxon>Littorina</taxon>
    </lineage>
</organism>
<dbReference type="PANTHER" id="PTHR10044">
    <property type="entry name" value="INHIBITOR OF APOPTOSIS"/>
    <property type="match status" value="1"/>
</dbReference>
<dbReference type="InterPro" id="IPR001841">
    <property type="entry name" value="Znf_RING"/>
</dbReference>
<dbReference type="AlphaFoldDB" id="A0AAN9BLH7"/>
<dbReference type="PROSITE" id="PS50089">
    <property type="entry name" value="ZF_RING_2"/>
    <property type="match status" value="1"/>
</dbReference>
<evidence type="ECO:0000313" key="10">
    <source>
        <dbReference type="Proteomes" id="UP001374579"/>
    </source>
</evidence>
<dbReference type="GO" id="GO:0031398">
    <property type="term" value="P:positive regulation of protein ubiquitination"/>
    <property type="evidence" value="ECO:0007669"/>
    <property type="project" value="TreeGrafter"/>
</dbReference>
<dbReference type="GO" id="GO:0043027">
    <property type="term" value="F:cysteine-type endopeptidase inhibitor activity involved in apoptotic process"/>
    <property type="evidence" value="ECO:0007669"/>
    <property type="project" value="TreeGrafter"/>
</dbReference>
<dbReference type="GO" id="GO:0061630">
    <property type="term" value="F:ubiquitin protein ligase activity"/>
    <property type="evidence" value="ECO:0007669"/>
    <property type="project" value="TreeGrafter"/>
</dbReference>
<feature type="region of interest" description="Disordered" evidence="6">
    <location>
        <begin position="344"/>
        <end position="481"/>
    </location>
</feature>
<feature type="compositionally biased region" description="Low complexity" evidence="6">
    <location>
        <begin position="353"/>
        <end position="365"/>
    </location>
</feature>
<keyword evidence="7" id="KW-0812">Transmembrane</keyword>
<evidence type="ECO:0000256" key="6">
    <source>
        <dbReference type="SAM" id="MobiDB-lite"/>
    </source>
</evidence>
<feature type="region of interest" description="Disordered" evidence="6">
    <location>
        <begin position="177"/>
        <end position="218"/>
    </location>
</feature>
<keyword evidence="3 5" id="KW-0863">Zinc-finger</keyword>
<dbReference type="GO" id="GO:0008270">
    <property type="term" value="F:zinc ion binding"/>
    <property type="evidence" value="ECO:0007669"/>
    <property type="project" value="UniProtKB-KW"/>
</dbReference>
<evidence type="ECO:0000313" key="9">
    <source>
        <dbReference type="EMBL" id="KAK7107413.1"/>
    </source>
</evidence>
<dbReference type="InterPro" id="IPR001370">
    <property type="entry name" value="BIR_rpt"/>
</dbReference>
<sequence>MDQQAIPSHMDSLLRLSCLLSSSCEQQNSYYTTDVDLHAQSHAENQTSDCLLDNAAPSLLTVSLSKNVICFAVVVFVLAFLVSSLCVVALSMGLKERHDMSLESTVCKQNDFNFVGKASEKEKSLLPDTTEQDSNLCENDEDEFCDKETEDFPYDLFTRFRHLRPALTVLTVYPASRRDQKQGQGSGGRDPAHRETSPQHSAPTQRQWPPDSIHGEPWSTFRHEMHRMGTFNNLTAPLAVSALKLAQAGFLCLPGDAIICYFCGLRRDEWRAGESPLDVHRQLQGTCPVVNSRGSENQADNSMQEQHMQQLMTAWSLSGPPVLPDNSLGQQTTTGEVADARGAITQPLQPLHTPTAGAARAPTGRYQTGDLAEDGHSATPLALAGEQASASGFSPASAVASPNQTRDGRHPEASAAPLPAQTAGGSTGRQAGRQQPPRLGLMGGNAASANPGGPTPILDGTAQPESPRSTAETPRDVSRAGQQVVTYQQLGIVTDSPKRPDMAMVNSRLASFTNWPAEHSHTPLQLTEAGFFYGGYADCSRCFFCGGGLKSWDPPDNPWVEHARWFPRCAYVRQCQGQDFIDVVQELNDGRRPISFNEVRETINQRRAGGERIQEPVVDPAITSVLELGLSRETVDAAVQRLQGEGHMLTADRLYDSIQTDGATAAGGETSLPSSSDTETGEASELVAENSEMRQQRMCKICLDKESSIVFLPCGHLVSCPECSPALKHCPMCRQRVKGRVRAFPA</sequence>
<dbReference type="FunFam" id="1.10.1170.10:FF:000002">
    <property type="entry name" value="Baculoviral IAP repeat containing 7"/>
    <property type="match status" value="1"/>
</dbReference>
<dbReference type="Gene3D" id="1.10.1170.10">
    <property type="entry name" value="Inhibitor Of Apoptosis Protein (2mihbC-IAP-1), Chain A"/>
    <property type="match status" value="2"/>
</dbReference>
<dbReference type="PROSITE" id="PS50143">
    <property type="entry name" value="BIR_REPEAT_2"/>
    <property type="match status" value="2"/>
</dbReference>
<dbReference type="PROSITE" id="PS01282">
    <property type="entry name" value="BIR_REPEAT_1"/>
    <property type="match status" value="1"/>
</dbReference>
<feature type="compositionally biased region" description="Polar residues" evidence="6">
    <location>
        <begin position="463"/>
        <end position="472"/>
    </location>
</feature>
<dbReference type="GO" id="GO:0005634">
    <property type="term" value="C:nucleus"/>
    <property type="evidence" value="ECO:0007669"/>
    <property type="project" value="TreeGrafter"/>
</dbReference>
<comment type="caution">
    <text evidence="9">The sequence shown here is derived from an EMBL/GenBank/DDBJ whole genome shotgun (WGS) entry which is preliminary data.</text>
</comment>
<feature type="region of interest" description="Disordered" evidence="6">
    <location>
        <begin position="663"/>
        <end position="685"/>
    </location>
</feature>
<dbReference type="Pfam" id="PF13920">
    <property type="entry name" value="zf-C3HC4_3"/>
    <property type="match status" value="1"/>
</dbReference>
<dbReference type="GO" id="GO:0005737">
    <property type="term" value="C:cytoplasm"/>
    <property type="evidence" value="ECO:0007669"/>
    <property type="project" value="TreeGrafter"/>
</dbReference>
<keyword evidence="7" id="KW-0472">Membrane</keyword>
<dbReference type="SMART" id="SM00238">
    <property type="entry name" value="BIR"/>
    <property type="match status" value="2"/>
</dbReference>
<evidence type="ECO:0000256" key="1">
    <source>
        <dbReference type="ARBA" id="ARBA00006672"/>
    </source>
</evidence>
<dbReference type="InterPro" id="IPR050784">
    <property type="entry name" value="IAP"/>
</dbReference>
<evidence type="ECO:0000256" key="3">
    <source>
        <dbReference type="ARBA" id="ARBA00022771"/>
    </source>
</evidence>
<dbReference type="Proteomes" id="UP001374579">
    <property type="component" value="Unassembled WGS sequence"/>
</dbReference>
<keyword evidence="10" id="KW-1185">Reference proteome</keyword>
<proteinExistence type="inferred from homology"/>
<dbReference type="GO" id="GO:0043066">
    <property type="term" value="P:negative regulation of apoptotic process"/>
    <property type="evidence" value="ECO:0007669"/>
    <property type="project" value="TreeGrafter"/>
</dbReference>
<protein>
    <recommendedName>
        <fullName evidence="8">RING-type domain-containing protein</fullName>
    </recommendedName>
</protein>
<comment type="similarity">
    <text evidence="1">Belongs to the IAP family.</text>
</comment>
<keyword evidence="2" id="KW-0479">Metal-binding</keyword>
<feature type="transmembrane region" description="Helical" evidence="7">
    <location>
        <begin position="68"/>
        <end position="94"/>
    </location>
</feature>
<dbReference type="SUPFAM" id="SSF57924">
    <property type="entry name" value="Inhibitor of apoptosis (IAP) repeat"/>
    <property type="match status" value="2"/>
</dbReference>
<name>A0AAN9BLH7_9CAEN</name>
<feature type="compositionally biased region" description="Polar residues" evidence="6">
    <location>
        <begin position="198"/>
        <end position="207"/>
    </location>
</feature>
<evidence type="ECO:0000256" key="2">
    <source>
        <dbReference type="ARBA" id="ARBA00022723"/>
    </source>
</evidence>
<dbReference type="Pfam" id="PF00653">
    <property type="entry name" value="BIR"/>
    <property type="match status" value="2"/>
</dbReference>
<dbReference type="GO" id="GO:0051726">
    <property type="term" value="P:regulation of cell cycle"/>
    <property type="evidence" value="ECO:0007669"/>
    <property type="project" value="TreeGrafter"/>
</dbReference>
<dbReference type="EMBL" id="JBAMIC010000004">
    <property type="protein sequence ID" value="KAK7107413.1"/>
    <property type="molecule type" value="Genomic_DNA"/>
</dbReference>